<protein>
    <submittedName>
        <fullName evidence="2">Uncharacterized protein</fullName>
    </submittedName>
</protein>
<keyword evidence="3" id="KW-1185">Reference proteome</keyword>
<dbReference type="EMBL" id="BAABFB010000075">
    <property type="protein sequence ID" value="GAA4489064.1"/>
    <property type="molecule type" value="Genomic_DNA"/>
</dbReference>
<dbReference type="Proteomes" id="UP001501183">
    <property type="component" value="Unassembled WGS sequence"/>
</dbReference>
<evidence type="ECO:0000313" key="3">
    <source>
        <dbReference type="Proteomes" id="UP001501183"/>
    </source>
</evidence>
<organism evidence="2 3">
    <name type="scientific">Rhodococcus olei</name>
    <dbReference type="NCBI Taxonomy" id="2161675"/>
    <lineage>
        <taxon>Bacteria</taxon>
        <taxon>Bacillati</taxon>
        <taxon>Actinomycetota</taxon>
        <taxon>Actinomycetes</taxon>
        <taxon>Mycobacteriales</taxon>
        <taxon>Nocardiaceae</taxon>
        <taxon>Rhodococcus</taxon>
    </lineage>
</organism>
<reference evidence="3" key="1">
    <citation type="journal article" date="2019" name="Int. J. Syst. Evol. Microbiol.">
        <title>The Global Catalogue of Microorganisms (GCM) 10K type strain sequencing project: providing services to taxonomists for standard genome sequencing and annotation.</title>
        <authorList>
            <consortium name="The Broad Institute Genomics Platform"/>
            <consortium name="The Broad Institute Genome Sequencing Center for Infectious Disease"/>
            <person name="Wu L."/>
            <person name="Ma J."/>
        </authorList>
    </citation>
    <scope>NUCLEOTIDE SEQUENCE [LARGE SCALE GENOMIC DNA]</scope>
    <source>
        <strain evidence="3">JCM 32206</strain>
    </source>
</reference>
<accession>A0ABP8PP10</accession>
<comment type="caution">
    <text evidence="2">The sequence shown here is derived from an EMBL/GenBank/DDBJ whole genome shotgun (WGS) entry which is preliminary data.</text>
</comment>
<evidence type="ECO:0000313" key="2">
    <source>
        <dbReference type="EMBL" id="GAA4489064.1"/>
    </source>
</evidence>
<dbReference type="RefSeq" id="WP_345352034.1">
    <property type="nucleotide sequence ID" value="NZ_BAABFB010000075.1"/>
</dbReference>
<feature type="region of interest" description="Disordered" evidence="1">
    <location>
        <begin position="17"/>
        <end position="101"/>
    </location>
</feature>
<feature type="compositionally biased region" description="Basic and acidic residues" evidence="1">
    <location>
        <begin position="25"/>
        <end position="36"/>
    </location>
</feature>
<proteinExistence type="predicted"/>
<feature type="compositionally biased region" description="Basic and acidic residues" evidence="1">
    <location>
        <begin position="72"/>
        <end position="99"/>
    </location>
</feature>
<evidence type="ECO:0000256" key="1">
    <source>
        <dbReference type="SAM" id="MobiDB-lite"/>
    </source>
</evidence>
<name>A0ABP8PP10_9NOCA</name>
<gene>
    <name evidence="2" type="ORF">GCM10023094_50000</name>
</gene>
<sequence length="150" mass="16292">MLPELVECVGEFSVGFADRQHRHQRQEGGHRALDVGHRRHQRDQGEPDDECPARREGGPVPGPAIAGPQIRPPHESAERDEEGRPDRGDHGLRDGRDGAARTSWAAFDGRARWDAARLRSPAGRNIRHVLVFGGVAPGLLATILARSGGA</sequence>